<name>A0A024GBM5_9STRA</name>
<dbReference type="AlphaFoldDB" id="A0A024GBM5"/>
<dbReference type="STRING" id="65357.A0A024GBM5"/>
<evidence type="ECO:0000256" key="5">
    <source>
        <dbReference type="ARBA" id="ARBA00022989"/>
    </source>
</evidence>
<accession>A0A024GBM5</accession>
<feature type="transmembrane region" description="Helical" evidence="9">
    <location>
        <begin position="89"/>
        <end position="111"/>
    </location>
</feature>
<dbReference type="InterPro" id="IPR003691">
    <property type="entry name" value="FluC"/>
</dbReference>
<dbReference type="PANTHER" id="PTHR28259">
    <property type="entry name" value="FLUORIDE EXPORT PROTEIN 1-RELATED"/>
    <property type="match status" value="1"/>
</dbReference>
<organism evidence="10 11">
    <name type="scientific">Albugo candida</name>
    <dbReference type="NCBI Taxonomy" id="65357"/>
    <lineage>
        <taxon>Eukaryota</taxon>
        <taxon>Sar</taxon>
        <taxon>Stramenopiles</taxon>
        <taxon>Oomycota</taxon>
        <taxon>Peronosporomycetes</taxon>
        <taxon>Albuginales</taxon>
        <taxon>Albuginaceae</taxon>
        <taxon>Albugo</taxon>
    </lineage>
</organism>
<evidence type="ECO:0008006" key="12">
    <source>
        <dbReference type="Google" id="ProtNLM"/>
    </source>
</evidence>
<keyword evidence="11" id="KW-1185">Reference proteome</keyword>
<comment type="subcellular location">
    <subcellularLocation>
        <location evidence="2">Cell membrane</location>
        <topology evidence="2">Multi-pass membrane protein</topology>
    </subcellularLocation>
</comment>
<protein>
    <recommendedName>
        <fullName evidence="12">Fluoride ion transporter CrcB</fullName>
    </recommendedName>
</protein>
<feature type="transmembrane region" description="Helical" evidence="9">
    <location>
        <begin position="123"/>
        <end position="147"/>
    </location>
</feature>
<gene>
    <name evidence="10" type="ORF">BN9_045260</name>
</gene>
<keyword evidence="4 9" id="KW-0812">Transmembrane</keyword>
<feature type="transmembrane region" description="Helical" evidence="9">
    <location>
        <begin position="390"/>
        <end position="412"/>
    </location>
</feature>
<evidence type="ECO:0000313" key="10">
    <source>
        <dbReference type="EMBL" id="CCI43742.1"/>
    </source>
</evidence>
<dbReference type="Pfam" id="PF02537">
    <property type="entry name" value="CRCB"/>
    <property type="match status" value="2"/>
</dbReference>
<feature type="transmembrane region" description="Helical" evidence="9">
    <location>
        <begin position="314"/>
        <end position="336"/>
    </location>
</feature>
<feature type="transmembrane region" description="Helical" evidence="9">
    <location>
        <begin position="284"/>
        <end position="302"/>
    </location>
</feature>
<dbReference type="PANTHER" id="PTHR28259:SF1">
    <property type="entry name" value="FLUORIDE EXPORT PROTEIN 1-RELATED"/>
    <property type="match status" value="1"/>
</dbReference>
<feature type="transmembrane region" description="Helical" evidence="9">
    <location>
        <begin position="159"/>
        <end position="177"/>
    </location>
</feature>
<evidence type="ECO:0000256" key="8">
    <source>
        <dbReference type="ARBA" id="ARBA00035585"/>
    </source>
</evidence>
<keyword evidence="5 9" id="KW-1133">Transmembrane helix</keyword>
<evidence type="ECO:0000313" key="11">
    <source>
        <dbReference type="Proteomes" id="UP000053237"/>
    </source>
</evidence>
<dbReference type="Proteomes" id="UP000053237">
    <property type="component" value="Unassembled WGS sequence"/>
</dbReference>
<feature type="transmembrane region" description="Helical" evidence="9">
    <location>
        <begin position="348"/>
        <end position="369"/>
    </location>
</feature>
<dbReference type="EMBL" id="CAIX01000055">
    <property type="protein sequence ID" value="CCI43742.1"/>
    <property type="molecule type" value="Genomic_DNA"/>
</dbReference>
<comment type="function">
    <text evidence="1">Fluoride channel required for the rapid expulsion of cytoplasmic fluoride.</text>
</comment>
<comment type="caution">
    <text evidence="10">The sequence shown here is derived from an EMBL/GenBank/DDBJ whole genome shotgun (WGS) entry which is preliminary data.</text>
</comment>
<evidence type="ECO:0000256" key="1">
    <source>
        <dbReference type="ARBA" id="ARBA00002598"/>
    </source>
</evidence>
<comment type="similarity">
    <text evidence="7">Belongs to the fluoride channel Fluc/FEX (TC 1.A.43) family.</text>
</comment>
<keyword evidence="6 9" id="KW-0472">Membrane</keyword>
<reference evidence="10 11" key="1">
    <citation type="submission" date="2012-05" db="EMBL/GenBank/DDBJ databases">
        <title>Recombination and specialization in a pathogen metapopulation.</title>
        <authorList>
            <person name="Gardiner A."/>
            <person name="Kemen E."/>
            <person name="Schultz-Larsen T."/>
            <person name="MacLean D."/>
            <person name="Van Oosterhout C."/>
            <person name="Jones J.D.G."/>
        </authorList>
    </citation>
    <scope>NUCLEOTIDE SEQUENCE [LARGE SCALE GENOMIC DNA]</scope>
    <source>
        <strain evidence="10 11">Ac Nc2</strain>
    </source>
</reference>
<sequence>MSYHKATSPAGTNIRDSVNSNETIQRNVYDHEEPIISGPKYRDVLTNWHKVSAEGLVTIIGIALGGYAGVATRVVLTCMSTWLTDNSRFLDAFGSSYIMANVLGTLLMGVAVRGRCFIASHFLVYYTSFTTGFCGCLTTFSSWSLHVAASFVHGRWCDAILNLILQFSIVVSAFRFGNHMVEVLSEYVYPDCWRLRVDIARLSSTFGSNLNKLQRGTEETASDGLVPPLKATLEDGHLICRQLLSEGGGKTHHYNVKLWLLTGIAVTLVVWIFPFLGWSVHTSSRFLAICIAPLGAWSRFYLSRYNKRSKWSRFPLFTLIPNVTASYLCCIASIIRSNSVGRMGSECHIYTLLGDGAFVVGFLGSLSTVSTWISEIDGLSQKSTMSAYRYALVTIASAQCGSVIILSLWVAFGPHPLIP</sequence>
<dbReference type="OrthoDB" id="409792at2759"/>
<evidence type="ECO:0000256" key="9">
    <source>
        <dbReference type="SAM" id="Phobius"/>
    </source>
</evidence>
<dbReference type="GO" id="GO:1903425">
    <property type="term" value="F:fluoride transmembrane transporter activity"/>
    <property type="evidence" value="ECO:0007669"/>
    <property type="project" value="TreeGrafter"/>
</dbReference>
<comment type="catalytic activity">
    <reaction evidence="8">
        <text>fluoride(in) = fluoride(out)</text>
        <dbReference type="Rhea" id="RHEA:76159"/>
        <dbReference type="ChEBI" id="CHEBI:17051"/>
    </reaction>
    <physiologicalReaction direction="left-to-right" evidence="8">
        <dbReference type="Rhea" id="RHEA:76160"/>
    </physiologicalReaction>
</comment>
<evidence type="ECO:0000256" key="7">
    <source>
        <dbReference type="ARBA" id="ARBA00035120"/>
    </source>
</evidence>
<feature type="transmembrane region" description="Helical" evidence="9">
    <location>
        <begin position="258"/>
        <end position="278"/>
    </location>
</feature>
<keyword evidence="3" id="KW-1003">Cell membrane</keyword>
<dbReference type="GO" id="GO:0005886">
    <property type="term" value="C:plasma membrane"/>
    <property type="evidence" value="ECO:0007669"/>
    <property type="project" value="UniProtKB-SubCell"/>
</dbReference>
<evidence type="ECO:0000256" key="3">
    <source>
        <dbReference type="ARBA" id="ARBA00022475"/>
    </source>
</evidence>
<proteinExistence type="inferred from homology"/>
<dbReference type="InParanoid" id="A0A024GBM5"/>
<feature type="transmembrane region" description="Helical" evidence="9">
    <location>
        <begin position="56"/>
        <end position="83"/>
    </location>
</feature>
<evidence type="ECO:0000256" key="4">
    <source>
        <dbReference type="ARBA" id="ARBA00022692"/>
    </source>
</evidence>
<evidence type="ECO:0000256" key="2">
    <source>
        <dbReference type="ARBA" id="ARBA00004651"/>
    </source>
</evidence>
<evidence type="ECO:0000256" key="6">
    <source>
        <dbReference type="ARBA" id="ARBA00023136"/>
    </source>
</evidence>